<name>A0AA35WD55_GEOBA</name>
<organism evidence="1 2">
    <name type="scientific">Geodia barretti</name>
    <name type="common">Barrett's horny sponge</name>
    <dbReference type="NCBI Taxonomy" id="519541"/>
    <lineage>
        <taxon>Eukaryota</taxon>
        <taxon>Metazoa</taxon>
        <taxon>Porifera</taxon>
        <taxon>Demospongiae</taxon>
        <taxon>Heteroscleromorpha</taxon>
        <taxon>Tetractinellida</taxon>
        <taxon>Astrophorina</taxon>
        <taxon>Geodiidae</taxon>
        <taxon>Geodia</taxon>
    </lineage>
</organism>
<sequence length="105" mass="11795">MAVPTLTSYLTIPHLTLPYLTLPLPLSVSLSTFRTNATHYKLVDWNYFVVSTLLSPCNNTIKQTVCMALWKTRFTHDNIIIAISSCSGISRCGQEEEPSTRLSFL</sequence>
<dbReference type="EMBL" id="CASHTH010001506">
    <property type="protein sequence ID" value="CAI8016209.1"/>
    <property type="molecule type" value="Genomic_DNA"/>
</dbReference>
<evidence type="ECO:0000313" key="1">
    <source>
        <dbReference type="EMBL" id="CAI8016209.1"/>
    </source>
</evidence>
<keyword evidence="2" id="KW-1185">Reference proteome</keyword>
<reference evidence="1" key="1">
    <citation type="submission" date="2023-03" db="EMBL/GenBank/DDBJ databases">
        <authorList>
            <person name="Steffen K."/>
            <person name="Cardenas P."/>
        </authorList>
    </citation>
    <scope>NUCLEOTIDE SEQUENCE</scope>
</reference>
<accession>A0AA35WD55</accession>
<comment type="caution">
    <text evidence="1">The sequence shown here is derived from an EMBL/GenBank/DDBJ whole genome shotgun (WGS) entry which is preliminary data.</text>
</comment>
<evidence type="ECO:0000313" key="2">
    <source>
        <dbReference type="Proteomes" id="UP001174909"/>
    </source>
</evidence>
<proteinExistence type="predicted"/>
<gene>
    <name evidence="1" type="ORF">GBAR_LOCUS9957</name>
</gene>
<protein>
    <submittedName>
        <fullName evidence="1">Uncharacterized protein</fullName>
    </submittedName>
</protein>
<dbReference type="Proteomes" id="UP001174909">
    <property type="component" value="Unassembled WGS sequence"/>
</dbReference>
<dbReference type="AlphaFoldDB" id="A0AA35WD55"/>